<reference evidence="1 2" key="1">
    <citation type="journal article" date="2020" name="Microbiome">
        <title>Single-cell genomics of uncultured bacteria reveals dietary fiber responders in the mouse gut microbiota.</title>
        <authorList>
            <person name="Chijiiwa R."/>
            <person name="Hosokawa M."/>
            <person name="Kogawa M."/>
            <person name="Nishikawa Y."/>
            <person name="Ide K."/>
            <person name="Sakanashi C."/>
            <person name="Takahashi K."/>
            <person name="Takeyama H."/>
        </authorList>
    </citation>
    <scope>NUCLEOTIDE SEQUENCE [LARGE SCALE GENOMIC DNA]</scope>
    <source>
        <strain evidence="1">IMSAGC_017</strain>
    </source>
</reference>
<dbReference type="Proteomes" id="UP000490821">
    <property type="component" value="Unassembled WGS sequence"/>
</dbReference>
<organism evidence="1 2">
    <name type="scientific">Thomasclavelia cocleata</name>
    <dbReference type="NCBI Taxonomy" id="69824"/>
    <lineage>
        <taxon>Bacteria</taxon>
        <taxon>Bacillati</taxon>
        <taxon>Bacillota</taxon>
        <taxon>Erysipelotrichia</taxon>
        <taxon>Erysipelotrichales</taxon>
        <taxon>Coprobacillaceae</taxon>
        <taxon>Thomasclavelia</taxon>
    </lineage>
</organism>
<comment type="caution">
    <text evidence="1">The sequence shown here is derived from an EMBL/GenBank/DDBJ whole genome shotgun (WGS) entry which is preliminary data.</text>
</comment>
<gene>
    <name evidence="1" type="ORF">IMSAGC017_01947</name>
</gene>
<evidence type="ECO:0000313" key="1">
    <source>
        <dbReference type="EMBL" id="GFI41901.1"/>
    </source>
</evidence>
<evidence type="ECO:0000313" key="2">
    <source>
        <dbReference type="Proteomes" id="UP000490821"/>
    </source>
</evidence>
<protein>
    <submittedName>
        <fullName evidence="1">Uncharacterized protein</fullName>
    </submittedName>
</protein>
<dbReference type="AlphaFoldDB" id="A0A829ZBV1"/>
<name>A0A829ZBV1_9FIRM</name>
<accession>A0A829ZBV1</accession>
<proteinExistence type="predicted"/>
<sequence>MDEKKTISYEKYLATPSLRNQYNDTIAKCHLYNYGCVFVEIILGMADVMEVEYLDEKVKREKINELSVY</sequence>
<dbReference type="RefSeq" id="WP_172473080.1">
    <property type="nucleotide sequence ID" value="NZ_BLMI01000238.1"/>
</dbReference>
<dbReference type="EMBL" id="BLMI01000238">
    <property type="protein sequence ID" value="GFI41901.1"/>
    <property type="molecule type" value="Genomic_DNA"/>
</dbReference>